<evidence type="ECO:0000313" key="2">
    <source>
        <dbReference type="EMBL" id="UOQ70473.1"/>
    </source>
</evidence>
<gene>
    <name evidence="2" type="ORF">MUN79_17260</name>
</gene>
<dbReference type="Pfam" id="PF13620">
    <property type="entry name" value="CarboxypepD_reg"/>
    <property type="match status" value="1"/>
</dbReference>
<sequence length="132" mass="13921">MKTSFAFRALAVFMFVALLISGVQGSSTPTAQSGTLTGVLRDADTHEPIPGTNVVLVSGGKQLTCSAQTRADGTFRLANVPFGSYTLHTTVLGYQIQQPKVTFSPKQAHVALGTLSLQPMNSQVLALSVARK</sequence>
<accession>A0A8T9Q5W8</accession>
<dbReference type="SUPFAM" id="SSF49452">
    <property type="entry name" value="Starch-binding domain-like"/>
    <property type="match status" value="1"/>
</dbReference>
<dbReference type="Gene3D" id="2.60.40.1120">
    <property type="entry name" value="Carboxypeptidase-like, regulatory domain"/>
    <property type="match status" value="1"/>
</dbReference>
<dbReference type="AlphaFoldDB" id="A0A8T9Q5W8"/>
<keyword evidence="3" id="KW-1185">Reference proteome</keyword>
<dbReference type="GO" id="GO:0030246">
    <property type="term" value="F:carbohydrate binding"/>
    <property type="evidence" value="ECO:0007669"/>
    <property type="project" value="InterPro"/>
</dbReference>
<proteinExistence type="predicted"/>
<dbReference type="KEGG" id="hcu:MUN79_17260"/>
<evidence type="ECO:0000313" key="3">
    <source>
        <dbReference type="Proteomes" id="UP000831796"/>
    </source>
</evidence>
<dbReference type="EMBL" id="CP095046">
    <property type="protein sequence ID" value="UOQ70473.1"/>
    <property type="molecule type" value="Genomic_DNA"/>
</dbReference>
<protein>
    <submittedName>
        <fullName evidence="2">Carboxypeptidase-like regulatory domain-containing protein</fullName>
    </submittedName>
</protein>
<evidence type="ECO:0000256" key="1">
    <source>
        <dbReference type="SAM" id="SignalP"/>
    </source>
</evidence>
<dbReference type="Proteomes" id="UP000831796">
    <property type="component" value="Chromosome"/>
</dbReference>
<organism evidence="2 3">
    <name type="scientific">Hymenobacter cellulosilyticus</name>
    <dbReference type="NCBI Taxonomy" id="2932248"/>
    <lineage>
        <taxon>Bacteria</taxon>
        <taxon>Pseudomonadati</taxon>
        <taxon>Bacteroidota</taxon>
        <taxon>Cytophagia</taxon>
        <taxon>Cytophagales</taxon>
        <taxon>Hymenobacteraceae</taxon>
        <taxon>Hymenobacter</taxon>
    </lineage>
</organism>
<keyword evidence="1" id="KW-0732">Signal</keyword>
<keyword evidence="2" id="KW-0121">Carboxypeptidase</keyword>
<dbReference type="InterPro" id="IPR013784">
    <property type="entry name" value="Carb-bd-like_fold"/>
</dbReference>
<dbReference type="RefSeq" id="WP_244673895.1">
    <property type="nucleotide sequence ID" value="NZ_CP095046.1"/>
</dbReference>
<feature type="signal peptide" evidence="1">
    <location>
        <begin position="1"/>
        <end position="25"/>
    </location>
</feature>
<name>A0A8T9Q5W8_9BACT</name>
<keyword evidence="2" id="KW-0645">Protease</keyword>
<dbReference type="GO" id="GO:0004180">
    <property type="term" value="F:carboxypeptidase activity"/>
    <property type="evidence" value="ECO:0007669"/>
    <property type="project" value="UniProtKB-KW"/>
</dbReference>
<keyword evidence="2" id="KW-0378">Hydrolase</keyword>
<reference evidence="2" key="1">
    <citation type="submission" date="2022-04" db="EMBL/GenBank/DDBJ databases">
        <title>Hymenobacter sp. isolated from the air.</title>
        <authorList>
            <person name="Won M."/>
            <person name="Lee C.-M."/>
            <person name="Woen H.-Y."/>
            <person name="Kwon S.-W."/>
        </authorList>
    </citation>
    <scope>NUCLEOTIDE SEQUENCE</scope>
    <source>
        <strain evidence="2">5116S-3</strain>
    </source>
</reference>
<feature type="chain" id="PRO_5035781388" evidence="1">
    <location>
        <begin position="26"/>
        <end position="132"/>
    </location>
</feature>